<evidence type="ECO:0000313" key="4">
    <source>
        <dbReference type="Proteomes" id="UP000239899"/>
    </source>
</evidence>
<comment type="caution">
    <text evidence="3">The sequence shown here is derived from an EMBL/GenBank/DDBJ whole genome shotgun (WGS) entry which is preliminary data.</text>
</comment>
<dbReference type="AlphaFoldDB" id="A0A2P6TQM6"/>
<dbReference type="Proteomes" id="UP000239899">
    <property type="component" value="Unassembled WGS sequence"/>
</dbReference>
<evidence type="ECO:0000256" key="2">
    <source>
        <dbReference type="SAM" id="MobiDB-lite"/>
    </source>
</evidence>
<organism evidence="3 4">
    <name type="scientific">Chlorella sorokiniana</name>
    <name type="common">Freshwater green alga</name>
    <dbReference type="NCBI Taxonomy" id="3076"/>
    <lineage>
        <taxon>Eukaryota</taxon>
        <taxon>Viridiplantae</taxon>
        <taxon>Chlorophyta</taxon>
        <taxon>core chlorophytes</taxon>
        <taxon>Trebouxiophyceae</taxon>
        <taxon>Chlorellales</taxon>
        <taxon>Chlorellaceae</taxon>
        <taxon>Chlorella clade</taxon>
        <taxon>Chlorella</taxon>
    </lineage>
</organism>
<gene>
    <name evidence="3" type="ORF">C2E21_5277</name>
</gene>
<keyword evidence="1" id="KW-0175">Coiled coil</keyword>
<feature type="compositionally biased region" description="Polar residues" evidence="2">
    <location>
        <begin position="142"/>
        <end position="152"/>
    </location>
</feature>
<reference evidence="3 4" key="1">
    <citation type="journal article" date="2018" name="Plant J.">
        <title>Genome sequences of Chlorella sorokiniana UTEX 1602 and Micractinium conductrix SAG 241.80: implications to maltose excretion by a green alga.</title>
        <authorList>
            <person name="Arriola M.B."/>
            <person name="Velmurugan N."/>
            <person name="Zhang Y."/>
            <person name="Plunkett M.H."/>
            <person name="Hondzo H."/>
            <person name="Barney B.M."/>
        </authorList>
    </citation>
    <scope>NUCLEOTIDE SEQUENCE [LARGE SCALE GENOMIC DNA]</scope>
    <source>
        <strain evidence="4">UTEX 1602</strain>
    </source>
</reference>
<dbReference type="EMBL" id="LHPG02000009">
    <property type="protein sequence ID" value="PRW56336.1"/>
    <property type="molecule type" value="Genomic_DNA"/>
</dbReference>
<sequence length="191" mass="19474">MPGSSRYSVVAGQLAAANKAAEEEAAALRGQLSNLQGSLDAVHERLQAEVRRAADLAAALEAAQAEASGARTEMATLRGALTEARAAAAAAHKHAQDLAGQVGAASGQADLVQAQMAALQQQLAAAAAAKREAEAQMASLQEDISQRCSQHTFPPGEHARGGRPPGGAYGNAGRKHAGNVWRDGSIPPRSS</sequence>
<proteinExistence type="predicted"/>
<evidence type="ECO:0000256" key="1">
    <source>
        <dbReference type="SAM" id="Coils"/>
    </source>
</evidence>
<evidence type="ECO:0000313" key="3">
    <source>
        <dbReference type="EMBL" id="PRW56336.1"/>
    </source>
</evidence>
<protein>
    <submittedName>
        <fullName evidence="3">Fibronectin-binding</fullName>
    </submittedName>
</protein>
<name>A0A2P6TQM6_CHLSO</name>
<keyword evidence="4" id="KW-1185">Reference proteome</keyword>
<accession>A0A2P6TQM6</accession>
<feature type="coiled-coil region" evidence="1">
    <location>
        <begin position="11"/>
        <end position="80"/>
    </location>
</feature>
<dbReference type="Gene3D" id="1.10.287.1490">
    <property type="match status" value="1"/>
</dbReference>
<feature type="region of interest" description="Disordered" evidence="2">
    <location>
        <begin position="137"/>
        <end position="191"/>
    </location>
</feature>